<feature type="region of interest" description="Disordered" evidence="1">
    <location>
        <begin position="406"/>
        <end position="443"/>
    </location>
</feature>
<feature type="region of interest" description="Disordered" evidence="1">
    <location>
        <begin position="644"/>
        <end position="666"/>
    </location>
</feature>
<dbReference type="STRING" id="177199.A0A420Y7J3"/>
<dbReference type="AlphaFoldDB" id="A0A420Y7J3"/>
<dbReference type="PANTHER" id="PTHR42048">
    <property type="entry name" value="ARS-BINDING PROTEIN 2"/>
    <property type="match status" value="1"/>
</dbReference>
<feature type="region of interest" description="Disordered" evidence="1">
    <location>
        <begin position="470"/>
        <end position="504"/>
    </location>
</feature>
<accession>A0A420Y7J3</accession>
<dbReference type="PANTHER" id="PTHR42048:SF1">
    <property type="entry name" value="ARS-BINDING PROTEIN 2"/>
    <property type="match status" value="1"/>
</dbReference>
<feature type="region of interest" description="Disordered" evidence="1">
    <location>
        <begin position="1"/>
        <end position="33"/>
    </location>
</feature>
<sequence>MQQQRPPIPIETPPTTTGPISPATPQPSLPSRSVTASTIEEAFVQFILYCNPEVPPETDTSALREAFQTPPKSGGKSLDTYTLFELIKQLEARELRTWVELALKLGVEPPDQEKGQSSQKIQQYAVRLKRWMYSMHIDAFFDYLLAREGRYWTEVPNEKEVSVVRDGVAPEDDMALRALLPHIRPKRGRRKPDEEGEGGGSISKSPGMRPSMEPPPAGEGAEESTGLGNVVEVPWSAQPDSRGRVFPFPVPSDSLRLSAGGTTQALPSGQPWQSSSGLVIQTPLTAYPQSAYPQSAITPSTRQAFWADEPNSAITPSKARANRRHGAKVLSSAWRSGVGGTGKTRGRPRINRVENGPFSAFPSSEATTASTFKVPPSNTTVAATTASGVALPTLVESPVSVVSGSAPMTPVGHADTSLSAGTNTTNPQEANSNSRPAKRSRLSLQVPERVGGEVRLATPPPVVMVNGQAQPTTTAHSHAQPRMGYTTATDNHSQHQRSNNQQPASALPPFAVSVHPPATAPINPHNSTNKPEIESFFIQEILTASWFSPSGKAIPPCSISEAQAIASTVIETLHRSATSDTAFLSNLAALIGGKLLMSGKGLKITRLEEGTESNRYRCEWELGLGDVKGAYSIEETVRCGSWKETTRANGSGGDDERVEGGEDGEIETDEKKWQRRYLDMCEAVKKRDKELANMKAGVLQALKGPGRD</sequence>
<feature type="compositionally biased region" description="Polar residues" evidence="1">
    <location>
        <begin position="416"/>
        <end position="435"/>
    </location>
</feature>
<name>A0A420Y7J3_9PEZI</name>
<feature type="region of interest" description="Disordered" evidence="1">
    <location>
        <begin position="317"/>
        <end position="372"/>
    </location>
</feature>
<comment type="caution">
    <text evidence="2">The sequence shown here is derived from an EMBL/GenBank/DDBJ whole genome shotgun (WGS) entry which is preliminary data.</text>
</comment>
<dbReference type="InterPro" id="IPR018562">
    <property type="entry name" value="ARS-binding_2"/>
</dbReference>
<evidence type="ECO:0000313" key="3">
    <source>
        <dbReference type="Proteomes" id="UP000275385"/>
    </source>
</evidence>
<protein>
    <recommendedName>
        <fullName evidence="4">ARS-binding protein 2</fullName>
    </recommendedName>
</protein>
<dbReference type="EMBL" id="QVQW01000037">
    <property type="protein sequence ID" value="RKU43864.1"/>
    <property type="molecule type" value="Genomic_DNA"/>
</dbReference>
<feature type="region of interest" description="Disordered" evidence="1">
    <location>
        <begin position="178"/>
        <end position="225"/>
    </location>
</feature>
<reference evidence="2 3" key="1">
    <citation type="submission" date="2018-08" db="EMBL/GenBank/DDBJ databases">
        <title>Draft genome of the lignicolous fungus Coniochaeta pulveracea.</title>
        <authorList>
            <person name="Borstlap C.J."/>
            <person name="De Witt R.N."/>
            <person name="Botha A."/>
            <person name="Volschenk H."/>
        </authorList>
    </citation>
    <scope>NUCLEOTIDE SEQUENCE [LARGE SCALE GENOMIC DNA]</scope>
    <source>
        <strain evidence="2 3">CAB683</strain>
    </source>
</reference>
<organism evidence="2 3">
    <name type="scientific">Coniochaeta pulveracea</name>
    <dbReference type="NCBI Taxonomy" id="177199"/>
    <lineage>
        <taxon>Eukaryota</taxon>
        <taxon>Fungi</taxon>
        <taxon>Dikarya</taxon>
        <taxon>Ascomycota</taxon>
        <taxon>Pezizomycotina</taxon>
        <taxon>Sordariomycetes</taxon>
        <taxon>Sordariomycetidae</taxon>
        <taxon>Coniochaetales</taxon>
        <taxon>Coniochaetaceae</taxon>
        <taxon>Coniochaeta</taxon>
    </lineage>
</organism>
<gene>
    <name evidence="2" type="ORF">DL546_004099</name>
</gene>
<dbReference type="OrthoDB" id="2104370at2759"/>
<proteinExistence type="predicted"/>
<evidence type="ECO:0008006" key="4">
    <source>
        <dbReference type="Google" id="ProtNLM"/>
    </source>
</evidence>
<dbReference type="GO" id="GO:0003688">
    <property type="term" value="F:DNA replication origin binding"/>
    <property type="evidence" value="ECO:0007669"/>
    <property type="project" value="TreeGrafter"/>
</dbReference>
<feature type="compositionally biased region" description="Pro residues" evidence="1">
    <location>
        <begin position="1"/>
        <end position="12"/>
    </location>
</feature>
<evidence type="ECO:0000256" key="1">
    <source>
        <dbReference type="SAM" id="MobiDB-lite"/>
    </source>
</evidence>
<keyword evidence="3" id="KW-1185">Reference proteome</keyword>
<feature type="compositionally biased region" description="Polar residues" evidence="1">
    <location>
        <begin position="361"/>
        <end position="371"/>
    </location>
</feature>
<dbReference type="Proteomes" id="UP000275385">
    <property type="component" value="Unassembled WGS sequence"/>
</dbReference>
<dbReference type="Pfam" id="PF09441">
    <property type="entry name" value="Abp2"/>
    <property type="match status" value="1"/>
</dbReference>
<evidence type="ECO:0000313" key="2">
    <source>
        <dbReference type="EMBL" id="RKU43864.1"/>
    </source>
</evidence>